<organism evidence="6 7">
    <name type="scientific">Streptosporangium album</name>
    <dbReference type="NCBI Taxonomy" id="47479"/>
    <lineage>
        <taxon>Bacteria</taxon>
        <taxon>Bacillati</taxon>
        <taxon>Actinomycetota</taxon>
        <taxon>Actinomycetes</taxon>
        <taxon>Streptosporangiales</taxon>
        <taxon>Streptosporangiaceae</taxon>
        <taxon>Streptosporangium</taxon>
    </lineage>
</organism>
<keyword evidence="7" id="KW-1185">Reference proteome</keyword>
<dbReference type="Gene3D" id="3.40.50.1010">
    <property type="entry name" value="5'-nuclease"/>
    <property type="match status" value="1"/>
</dbReference>
<dbReference type="Pfam" id="PF01850">
    <property type="entry name" value="PIN"/>
    <property type="match status" value="1"/>
</dbReference>
<keyword evidence="4" id="KW-0460">Magnesium</keyword>
<dbReference type="SUPFAM" id="SSF88723">
    <property type="entry name" value="PIN domain-like"/>
    <property type="match status" value="1"/>
</dbReference>
<reference evidence="6 7" key="1">
    <citation type="submission" date="2020-08" db="EMBL/GenBank/DDBJ databases">
        <title>Sequencing the genomes of 1000 actinobacteria strains.</title>
        <authorList>
            <person name="Klenk H.-P."/>
        </authorList>
    </citation>
    <scope>NUCLEOTIDE SEQUENCE [LARGE SCALE GENOMIC DNA]</scope>
    <source>
        <strain evidence="6 7">DSM 43023</strain>
    </source>
</reference>
<comment type="caution">
    <text evidence="6">The sequence shown here is derived from an EMBL/GenBank/DDBJ whole genome shotgun (WGS) entry which is preliminary data.</text>
</comment>
<dbReference type="InterPro" id="IPR002716">
    <property type="entry name" value="PIN_dom"/>
</dbReference>
<feature type="domain" description="PIN" evidence="5">
    <location>
        <begin position="7"/>
        <end position="115"/>
    </location>
</feature>
<evidence type="ECO:0000256" key="2">
    <source>
        <dbReference type="ARBA" id="ARBA00022723"/>
    </source>
</evidence>
<dbReference type="GO" id="GO:0016787">
    <property type="term" value="F:hydrolase activity"/>
    <property type="evidence" value="ECO:0007669"/>
    <property type="project" value="UniProtKB-KW"/>
</dbReference>
<evidence type="ECO:0000259" key="5">
    <source>
        <dbReference type="Pfam" id="PF01850"/>
    </source>
</evidence>
<name>A0A7W7WEQ8_9ACTN</name>
<evidence type="ECO:0000313" key="6">
    <source>
        <dbReference type="EMBL" id="MBB4944416.1"/>
    </source>
</evidence>
<evidence type="ECO:0000256" key="1">
    <source>
        <dbReference type="ARBA" id="ARBA00022722"/>
    </source>
</evidence>
<dbReference type="AlphaFoldDB" id="A0A7W7WEQ8"/>
<protein>
    <recommendedName>
        <fullName evidence="5">PIN domain-containing protein</fullName>
    </recommendedName>
</protein>
<dbReference type="InterPro" id="IPR029060">
    <property type="entry name" value="PIN-like_dom_sf"/>
</dbReference>
<dbReference type="EMBL" id="JACHJU010000011">
    <property type="protein sequence ID" value="MBB4944416.1"/>
    <property type="molecule type" value="Genomic_DNA"/>
</dbReference>
<gene>
    <name evidence="6" type="ORF">FHR32_008822</name>
</gene>
<sequence length="135" mass="15062">MIATSDRRDTHHSRCVQMLGSWPGSLVIPEPVLGETCNFLRNNIRRGAFLEATLLEQLTAGDYEIVNPTQADRRRATELVRHMVAAPLGYVDATVIAMAERLHITDVATTDLKFVGMAQGITKIRPLAWPFHELP</sequence>
<dbReference type="Proteomes" id="UP000534286">
    <property type="component" value="Unassembled WGS sequence"/>
</dbReference>
<keyword evidence="1" id="KW-0540">Nuclease</keyword>
<dbReference type="GO" id="GO:0046872">
    <property type="term" value="F:metal ion binding"/>
    <property type="evidence" value="ECO:0007669"/>
    <property type="project" value="UniProtKB-KW"/>
</dbReference>
<accession>A0A7W7WEQ8</accession>
<evidence type="ECO:0000256" key="3">
    <source>
        <dbReference type="ARBA" id="ARBA00022801"/>
    </source>
</evidence>
<keyword evidence="2" id="KW-0479">Metal-binding</keyword>
<proteinExistence type="predicted"/>
<evidence type="ECO:0000313" key="7">
    <source>
        <dbReference type="Proteomes" id="UP000534286"/>
    </source>
</evidence>
<keyword evidence="3" id="KW-0378">Hydrolase</keyword>
<dbReference type="GO" id="GO:0004518">
    <property type="term" value="F:nuclease activity"/>
    <property type="evidence" value="ECO:0007669"/>
    <property type="project" value="UniProtKB-KW"/>
</dbReference>
<evidence type="ECO:0000256" key="4">
    <source>
        <dbReference type="ARBA" id="ARBA00022842"/>
    </source>
</evidence>